<dbReference type="Gene3D" id="3.30.70.20">
    <property type="match status" value="1"/>
</dbReference>
<evidence type="ECO:0000313" key="6">
    <source>
        <dbReference type="EMBL" id="MBO8436044.1"/>
    </source>
</evidence>
<dbReference type="GO" id="GO:0046872">
    <property type="term" value="F:metal ion binding"/>
    <property type="evidence" value="ECO:0007669"/>
    <property type="project" value="UniProtKB-KW"/>
</dbReference>
<comment type="caution">
    <text evidence="6">The sequence shown here is derived from an EMBL/GenBank/DDBJ whole genome shotgun (WGS) entry which is preliminary data.</text>
</comment>
<dbReference type="EMBL" id="JADIMT010000049">
    <property type="protein sequence ID" value="MBO8436044.1"/>
    <property type="molecule type" value="Genomic_DNA"/>
</dbReference>
<keyword evidence="1" id="KW-0004">4Fe-4S</keyword>
<evidence type="ECO:0000256" key="4">
    <source>
        <dbReference type="ARBA" id="ARBA00023014"/>
    </source>
</evidence>
<dbReference type="PROSITE" id="PS00198">
    <property type="entry name" value="4FE4S_FER_1"/>
    <property type="match status" value="1"/>
</dbReference>
<sequence length="360" mass="39048">MTRCAITECKDYTDNELDAAFKRIIENSEFPDVKGKTVLVKPNILSDAPKEKAITTDCRALSALLKYLNDEGACKIIVGDSPGTQTGKLSAKNSGIADVVIASGATLSDFREENRIHTIDGTRIPMAAALDEADVVISFAKFKTHQLMSATGAVKNMFGTIPGLNKSPLHLRYRTPESFAAFLMKVYQECHVNYAFIDAVIGMEGPGPGSGSPRHVGLLMGSANGYALDRAEALIMGYSSIPLIETAEKLVPGISDATFPLLHPSQLIIKDYIRIGEGKKGTFRSLVLGTILNFFKRGSTDSRPRPVFDAAKCKACSRCVNVCPAKALKIVDGHVSFDKKKCIKCYCCHEMCPFDAIKVK</sequence>
<gene>
    <name evidence="6" type="ORF">IAA97_03595</name>
</gene>
<keyword evidence="3" id="KW-0408">Iron</keyword>
<dbReference type="InterPro" id="IPR050157">
    <property type="entry name" value="PSI_iron-sulfur_center"/>
</dbReference>
<evidence type="ECO:0000259" key="5">
    <source>
        <dbReference type="PROSITE" id="PS51379"/>
    </source>
</evidence>
<dbReference type="Pfam" id="PF04015">
    <property type="entry name" value="DUF362"/>
    <property type="match status" value="1"/>
</dbReference>
<dbReference type="InterPro" id="IPR007160">
    <property type="entry name" value="DUF362"/>
</dbReference>
<keyword evidence="2" id="KW-0479">Metal-binding</keyword>
<dbReference type="Proteomes" id="UP000823615">
    <property type="component" value="Unassembled WGS sequence"/>
</dbReference>
<name>A0A9D9DXV1_9SPIO</name>
<feature type="domain" description="4Fe-4S ferredoxin-type" evidence="5">
    <location>
        <begin position="334"/>
        <end position="360"/>
    </location>
</feature>
<proteinExistence type="predicted"/>
<reference evidence="6" key="1">
    <citation type="submission" date="2020-10" db="EMBL/GenBank/DDBJ databases">
        <authorList>
            <person name="Gilroy R."/>
        </authorList>
    </citation>
    <scope>NUCLEOTIDE SEQUENCE</scope>
    <source>
        <strain evidence="6">7293</strain>
    </source>
</reference>
<evidence type="ECO:0000256" key="1">
    <source>
        <dbReference type="ARBA" id="ARBA00022485"/>
    </source>
</evidence>
<organism evidence="6 7">
    <name type="scientific">Candidatus Ornithospirochaeta stercoripullorum</name>
    <dbReference type="NCBI Taxonomy" id="2840899"/>
    <lineage>
        <taxon>Bacteria</taxon>
        <taxon>Pseudomonadati</taxon>
        <taxon>Spirochaetota</taxon>
        <taxon>Spirochaetia</taxon>
        <taxon>Spirochaetales</taxon>
        <taxon>Spirochaetaceae</taxon>
        <taxon>Spirochaetaceae incertae sedis</taxon>
        <taxon>Candidatus Ornithospirochaeta</taxon>
    </lineage>
</organism>
<dbReference type="PANTHER" id="PTHR24960">
    <property type="entry name" value="PHOTOSYSTEM I IRON-SULFUR CENTER-RELATED"/>
    <property type="match status" value="1"/>
</dbReference>
<dbReference type="AlphaFoldDB" id="A0A9D9DXV1"/>
<dbReference type="SUPFAM" id="SSF54862">
    <property type="entry name" value="4Fe-4S ferredoxins"/>
    <property type="match status" value="1"/>
</dbReference>
<protein>
    <submittedName>
        <fullName evidence="6">DUF362 domain-containing protein</fullName>
    </submittedName>
</protein>
<accession>A0A9D9DXV1</accession>
<evidence type="ECO:0000256" key="3">
    <source>
        <dbReference type="ARBA" id="ARBA00023004"/>
    </source>
</evidence>
<dbReference type="InterPro" id="IPR017896">
    <property type="entry name" value="4Fe4S_Fe-S-bd"/>
</dbReference>
<evidence type="ECO:0000313" key="7">
    <source>
        <dbReference type="Proteomes" id="UP000823615"/>
    </source>
</evidence>
<keyword evidence="4" id="KW-0411">Iron-sulfur</keyword>
<evidence type="ECO:0000256" key="2">
    <source>
        <dbReference type="ARBA" id="ARBA00022723"/>
    </source>
</evidence>
<feature type="domain" description="4Fe-4S ferredoxin-type" evidence="5">
    <location>
        <begin position="304"/>
        <end position="333"/>
    </location>
</feature>
<dbReference type="InterPro" id="IPR017900">
    <property type="entry name" value="4Fe4S_Fe_S_CS"/>
</dbReference>
<dbReference type="PROSITE" id="PS51379">
    <property type="entry name" value="4FE4S_FER_2"/>
    <property type="match status" value="2"/>
</dbReference>
<reference evidence="6" key="2">
    <citation type="journal article" date="2021" name="PeerJ">
        <title>Extensive microbial diversity within the chicken gut microbiome revealed by metagenomics and culture.</title>
        <authorList>
            <person name="Gilroy R."/>
            <person name="Ravi A."/>
            <person name="Getino M."/>
            <person name="Pursley I."/>
            <person name="Horton D.L."/>
            <person name="Alikhan N.F."/>
            <person name="Baker D."/>
            <person name="Gharbi K."/>
            <person name="Hall N."/>
            <person name="Watson M."/>
            <person name="Adriaenssens E.M."/>
            <person name="Foster-Nyarko E."/>
            <person name="Jarju S."/>
            <person name="Secka A."/>
            <person name="Antonio M."/>
            <person name="Oren A."/>
            <person name="Chaudhuri R.R."/>
            <person name="La Ragione R."/>
            <person name="Hildebrand F."/>
            <person name="Pallen M.J."/>
        </authorList>
    </citation>
    <scope>NUCLEOTIDE SEQUENCE</scope>
    <source>
        <strain evidence="6">7293</strain>
    </source>
</reference>
<dbReference type="Pfam" id="PF13237">
    <property type="entry name" value="Fer4_10"/>
    <property type="match status" value="1"/>
</dbReference>
<dbReference type="GO" id="GO:0051539">
    <property type="term" value="F:4 iron, 4 sulfur cluster binding"/>
    <property type="evidence" value="ECO:0007669"/>
    <property type="project" value="UniProtKB-KW"/>
</dbReference>